<reference evidence="2 3" key="1">
    <citation type="journal article" date="2019" name="Int. J. Syst. Evol. Microbiol.">
        <title>The Global Catalogue of Microorganisms (GCM) 10K type strain sequencing project: providing services to taxonomists for standard genome sequencing and annotation.</title>
        <authorList>
            <consortium name="The Broad Institute Genomics Platform"/>
            <consortium name="The Broad Institute Genome Sequencing Center for Infectious Disease"/>
            <person name="Wu L."/>
            <person name="Ma J."/>
        </authorList>
    </citation>
    <scope>NUCLEOTIDE SEQUENCE [LARGE SCALE GENOMIC DNA]</scope>
    <source>
        <strain evidence="2 3">JCM 10649</strain>
    </source>
</reference>
<comment type="caution">
    <text evidence="2">The sequence shown here is derived from an EMBL/GenBank/DDBJ whole genome shotgun (WGS) entry which is preliminary data.</text>
</comment>
<evidence type="ECO:0000256" key="1">
    <source>
        <dbReference type="SAM" id="MobiDB-lite"/>
    </source>
</evidence>
<proteinExistence type="predicted"/>
<evidence type="ECO:0000313" key="3">
    <source>
        <dbReference type="Proteomes" id="UP001499895"/>
    </source>
</evidence>
<organism evidence="2 3">
    <name type="scientific">Streptomyces stramineus</name>
    <dbReference type="NCBI Taxonomy" id="173861"/>
    <lineage>
        <taxon>Bacteria</taxon>
        <taxon>Bacillati</taxon>
        <taxon>Actinomycetota</taxon>
        <taxon>Actinomycetes</taxon>
        <taxon>Kitasatosporales</taxon>
        <taxon>Streptomycetaceae</taxon>
        <taxon>Streptomyces</taxon>
    </lineage>
</organism>
<dbReference type="Proteomes" id="UP001499895">
    <property type="component" value="Unassembled WGS sequence"/>
</dbReference>
<keyword evidence="3" id="KW-1185">Reference proteome</keyword>
<evidence type="ECO:0000313" key="2">
    <source>
        <dbReference type="EMBL" id="GAA0479375.1"/>
    </source>
</evidence>
<feature type="region of interest" description="Disordered" evidence="1">
    <location>
        <begin position="258"/>
        <end position="282"/>
    </location>
</feature>
<name>A0ABN1ALF3_9ACTN</name>
<dbReference type="EMBL" id="BAAAHB010000062">
    <property type="protein sequence ID" value="GAA0479375.1"/>
    <property type="molecule type" value="Genomic_DNA"/>
</dbReference>
<sequence>MGIRDRVKGLGDSVSAAVAVGKEAVAAGKGVVNRGLDAGRAGTTASGDWVVSVLRSLPVPDAPTERKWEFSLGVLVGRHPKVPAVTARLLRPLDSIGALRFGPESIGFDGEDVPWSKVTHLQLHDAFATMTTDTLDAEVDRIRDLLPPLPGRKWAVTKVVEGLASVMLAALEQAAEQRMDAAEVACEISYRGTLGIKKTLRANMFTTALLAQQPEVMRSLVATARANGVPVLPAAAPAAGTEAAERVRALRARTDAVAAELRAEPGADDPGAAPQLPEPRRP</sequence>
<accession>A0ABN1ALF3</accession>
<dbReference type="RefSeq" id="WP_344093997.1">
    <property type="nucleotide sequence ID" value="NZ_BAAAHB010000062.1"/>
</dbReference>
<protein>
    <submittedName>
        <fullName evidence="2">Uncharacterized protein</fullName>
    </submittedName>
</protein>
<gene>
    <name evidence="2" type="ORF">GCM10009544_46610</name>
</gene>